<evidence type="ECO:0000313" key="2">
    <source>
        <dbReference type="Proteomes" id="UP000436694"/>
    </source>
</evidence>
<protein>
    <submittedName>
        <fullName evidence="1">Glycine zipper family protein</fullName>
    </submittedName>
</protein>
<dbReference type="Proteomes" id="UP000436694">
    <property type="component" value="Unassembled WGS sequence"/>
</dbReference>
<proteinExistence type="predicted"/>
<accession>A0A844ASG4</accession>
<evidence type="ECO:0000313" key="1">
    <source>
        <dbReference type="EMBL" id="MQY41324.1"/>
    </source>
</evidence>
<dbReference type="PROSITE" id="PS51257">
    <property type="entry name" value="PROKAR_LIPOPROTEIN"/>
    <property type="match status" value="1"/>
</dbReference>
<keyword evidence="2" id="KW-1185">Reference proteome</keyword>
<comment type="caution">
    <text evidence="1">The sequence shown here is derived from an EMBL/GenBank/DDBJ whole genome shotgun (WGS) entry which is preliminary data.</text>
</comment>
<sequence length="119" mass="11867">MKHVNILPLLLAVAACGERGASYRPILDGPANAAYHSDLAECQRLAHEHKNTGGSAANAALVGAGVGAVLGELDDDSDALGGAIVGAVAGGAAGAVETTERSQSIVIECMRGRGHRVVG</sequence>
<dbReference type="AlphaFoldDB" id="A0A844ASG4"/>
<dbReference type="RefSeq" id="WP_153544399.1">
    <property type="nucleotide sequence ID" value="NZ_WIXK01000001.1"/>
</dbReference>
<gene>
    <name evidence="1" type="ORF">GG681_01620</name>
</gene>
<dbReference type="EMBL" id="WIXK01000001">
    <property type="protein sequence ID" value="MQY41324.1"/>
    <property type="molecule type" value="Genomic_DNA"/>
</dbReference>
<reference evidence="1 2" key="1">
    <citation type="submission" date="2019-10" db="EMBL/GenBank/DDBJ databases">
        <title>Epibacterium sp. nov., isolated from seawater.</title>
        <authorList>
            <person name="Zhang X."/>
            <person name="Li N."/>
        </authorList>
    </citation>
    <scope>NUCLEOTIDE SEQUENCE [LARGE SCALE GENOMIC DNA]</scope>
    <source>
        <strain evidence="1 2">SM1969</strain>
    </source>
</reference>
<organism evidence="1 2">
    <name type="scientific">Tritonibacter aquimaris</name>
    <dbReference type="NCBI Taxonomy" id="2663379"/>
    <lineage>
        <taxon>Bacteria</taxon>
        <taxon>Pseudomonadati</taxon>
        <taxon>Pseudomonadota</taxon>
        <taxon>Alphaproteobacteria</taxon>
        <taxon>Rhodobacterales</taxon>
        <taxon>Paracoccaceae</taxon>
        <taxon>Tritonibacter</taxon>
    </lineage>
</organism>
<name>A0A844ASG4_9RHOB</name>